<dbReference type="PANTHER" id="PTHR48050:SF13">
    <property type="entry name" value="STEROL 3-BETA-GLUCOSYLTRANSFERASE UGT80A2"/>
    <property type="match status" value="1"/>
</dbReference>
<comment type="caution">
    <text evidence="6">The sequence shown here is derived from an EMBL/GenBank/DDBJ whole genome shotgun (WGS) entry which is preliminary data.</text>
</comment>
<reference evidence="6 7" key="1">
    <citation type="submission" date="2019-04" db="EMBL/GenBank/DDBJ databases">
        <title>Herbidospora sp. NEAU-GS14.nov., a novel actinomycete isolated from soil.</title>
        <authorList>
            <person name="Han L."/>
        </authorList>
    </citation>
    <scope>NUCLEOTIDE SEQUENCE [LARGE SCALE GENOMIC DNA]</scope>
    <source>
        <strain evidence="6 7">NEAU-GS14</strain>
    </source>
</reference>
<feature type="domain" description="Erythromycin biosynthesis protein CIII-like C-terminal" evidence="4">
    <location>
        <begin position="266"/>
        <end position="409"/>
    </location>
</feature>
<comment type="similarity">
    <text evidence="1">Belongs to the glycosyltransferase 28 family.</text>
</comment>
<dbReference type="SUPFAM" id="SSF53756">
    <property type="entry name" value="UDP-Glycosyltransferase/glycogen phosphorylase"/>
    <property type="match status" value="1"/>
</dbReference>
<keyword evidence="7" id="KW-1185">Reference proteome</keyword>
<protein>
    <submittedName>
        <fullName evidence="6">DUF1205 domain-containing protein</fullName>
    </submittedName>
</protein>
<proteinExistence type="inferred from homology"/>
<name>A0A4U3LST5_9ACTN</name>
<evidence type="ECO:0000256" key="1">
    <source>
        <dbReference type="ARBA" id="ARBA00006962"/>
    </source>
</evidence>
<sequence length="412" mass="44658">MRVLFTAYPEKPVFQYLVTTAWALRTAGHEVAFASQANFAGVINQAGLTAIPAGANPEPWRVTHLPPEAREEERPGLPAPYDVVDTDVTWDYLYDGYAGPVVNRYVMESLPMLPDLLEFARAWKPDLVIWEPNCYAGPIVAKVAGAAHGRLLFGLDVFGLARQHFLRLRAGRDDPLAAWFDRMLAPHGHSFSEDLAVGQFTVDQFPASFAEEAPGLTYLRTRYIPYGGAAVAPPWLSEPKRRPRIGFTLGLSATEHFGGYPLGLPEVLDALGELDAEVVATIAGPEQAKLRSVPPNVRMVSYVPLHALAPTCDAFVHHAGAATMATISRYGVPQLAVHLHFDQPALARRLAAHGAGLAIGNQEATGPAVAEAVTRLLTEPGFGARARDLETEMRDLPSPNRLAADLERLATA</sequence>
<dbReference type="Proteomes" id="UP000308705">
    <property type="component" value="Unassembled WGS sequence"/>
</dbReference>
<evidence type="ECO:0000259" key="5">
    <source>
        <dbReference type="Pfam" id="PF21036"/>
    </source>
</evidence>
<keyword evidence="3" id="KW-0808">Transferase</keyword>
<keyword evidence="2" id="KW-0328">Glycosyltransferase</keyword>
<gene>
    <name evidence="6" type="ORF">FDA94_36145</name>
</gene>
<dbReference type="OrthoDB" id="5488434at2"/>
<dbReference type="CDD" id="cd03784">
    <property type="entry name" value="GT1_Gtf-like"/>
    <property type="match status" value="1"/>
</dbReference>
<dbReference type="PANTHER" id="PTHR48050">
    <property type="entry name" value="STEROL 3-BETA-GLUCOSYLTRANSFERASE"/>
    <property type="match status" value="1"/>
</dbReference>
<dbReference type="Pfam" id="PF21036">
    <property type="entry name" value="EryCIII-like_N"/>
    <property type="match status" value="1"/>
</dbReference>
<evidence type="ECO:0000259" key="4">
    <source>
        <dbReference type="Pfam" id="PF06722"/>
    </source>
</evidence>
<evidence type="ECO:0000313" key="7">
    <source>
        <dbReference type="Proteomes" id="UP000308705"/>
    </source>
</evidence>
<dbReference type="InterPro" id="IPR050426">
    <property type="entry name" value="Glycosyltransferase_28"/>
</dbReference>
<dbReference type="EMBL" id="SZQA01000059">
    <property type="protein sequence ID" value="TKK79068.1"/>
    <property type="molecule type" value="Genomic_DNA"/>
</dbReference>
<dbReference type="GO" id="GO:0016758">
    <property type="term" value="F:hexosyltransferase activity"/>
    <property type="evidence" value="ECO:0007669"/>
    <property type="project" value="UniProtKB-ARBA"/>
</dbReference>
<dbReference type="Pfam" id="PF06722">
    <property type="entry name" value="EryCIII-like_C"/>
    <property type="match status" value="1"/>
</dbReference>
<dbReference type="InterPro" id="IPR002213">
    <property type="entry name" value="UDP_glucos_trans"/>
</dbReference>
<evidence type="ECO:0000256" key="3">
    <source>
        <dbReference type="ARBA" id="ARBA00022679"/>
    </source>
</evidence>
<dbReference type="Gene3D" id="3.40.50.2000">
    <property type="entry name" value="Glycogen Phosphorylase B"/>
    <property type="match status" value="2"/>
</dbReference>
<dbReference type="RefSeq" id="WP_137251528.1">
    <property type="nucleotide sequence ID" value="NZ_SZQA01000059.1"/>
</dbReference>
<dbReference type="FunFam" id="3.40.50.2000:FF:000072">
    <property type="entry name" value="Glycosyl transferase"/>
    <property type="match status" value="1"/>
</dbReference>
<dbReference type="InterPro" id="IPR010610">
    <property type="entry name" value="EryCIII-like_C"/>
</dbReference>
<feature type="domain" description="Erythromycin biosynthesis protein CIII-like N-terminal" evidence="5">
    <location>
        <begin position="22"/>
        <end position="250"/>
    </location>
</feature>
<dbReference type="GO" id="GO:0008194">
    <property type="term" value="F:UDP-glycosyltransferase activity"/>
    <property type="evidence" value="ECO:0007669"/>
    <property type="project" value="InterPro"/>
</dbReference>
<accession>A0A4U3LST5</accession>
<organism evidence="6 7">
    <name type="scientific">Herbidospora galbida</name>
    <dbReference type="NCBI Taxonomy" id="2575442"/>
    <lineage>
        <taxon>Bacteria</taxon>
        <taxon>Bacillati</taxon>
        <taxon>Actinomycetota</taxon>
        <taxon>Actinomycetes</taxon>
        <taxon>Streptosporangiales</taxon>
        <taxon>Streptosporangiaceae</taxon>
        <taxon>Herbidospora</taxon>
    </lineage>
</organism>
<dbReference type="GO" id="GO:0017000">
    <property type="term" value="P:antibiotic biosynthetic process"/>
    <property type="evidence" value="ECO:0007669"/>
    <property type="project" value="UniProtKB-ARBA"/>
</dbReference>
<dbReference type="InterPro" id="IPR048284">
    <property type="entry name" value="EryCIII-like_N"/>
</dbReference>
<dbReference type="AlphaFoldDB" id="A0A4U3LST5"/>
<evidence type="ECO:0000256" key="2">
    <source>
        <dbReference type="ARBA" id="ARBA00022676"/>
    </source>
</evidence>
<evidence type="ECO:0000313" key="6">
    <source>
        <dbReference type="EMBL" id="TKK79068.1"/>
    </source>
</evidence>